<evidence type="ECO:0000313" key="2">
    <source>
        <dbReference type="Proteomes" id="UP001190700"/>
    </source>
</evidence>
<name>A0AAE0BES7_9CHLO</name>
<sequence>MSAVNLYHPPLVCNHLRRKTPDTIRSSHFQAAGTGAQKLRIATARAIRAHAGRTRRGQVLSVRAADSPMEAKTKAVPAEVLSDDDLSNFNQCISRVVELGCTEEEATTAVERAFGWGSQLYWRGSKKNEVPDLEAVEANVQYVKEQMGKDSNFQKVLKGFPEFLALPLEDDCGQETKNLRKRSRLPW</sequence>
<comment type="caution">
    <text evidence="1">The sequence shown here is derived from an EMBL/GenBank/DDBJ whole genome shotgun (WGS) entry which is preliminary data.</text>
</comment>
<dbReference type="Proteomes" id="UP001190700">
    <property type="component" value="Unassembled WGS sequence"/>
</dbReference>
<gene>
    <name evidence="1" type="ORF">CYMTET_54510</name>
</gene>
<accession>A0AAE0BES7</accession>
<keyword evidence="2" id="KW-1185">Reference proteome</keyword>
<dbReference type="EMBL" id="LGRX02035333">
    <property type="protein sequence ID" value="KAK3235273.1"/>
    <property type="molecule type" value="Genomic_DNA"/>
</dbReference>
<proteinExistence type="predicted"/>
<organism evidence="1 2">
    <name type="scientific">Cymbomonas tetramitiformis</name>
    <dbReference type="NCBI Taxonomy" id="36881"/>
    <lineage>
        <taxon>Eukaryota</taxon>
        <taxon>Viridiplantae</taxon>
        <taxon>Chlorophyta</taxon>
        <taxon>Pyramimonadophyceae</taxon>
        <taxon>Pyramimonadales</taxon>
        <taxon>Pyramimonadaceae</taxon>
        <taxon>Cymbomonas</taxon>
    </lineage>
</organism>
<reference evidence="1 2" key="1">
    <citation type="journal article" date="2015" name="Genome Biol. Evol.">
        <title>Comparative Genomics of a Bacterivorous Green Alga Reveals Evolutionary Causalities and Consequences of Phago-Mixotrophic Mode of Nutrition.</title>
        <authorList>
            <person name="Burns J.A."/>
            <person name="Paasch A."/>
            <person name="Narechania A."/>
            <person name="Kim E."/>
        </authorList>
    </citation>
    <scope>NUCLEOTIDE SEQUENCE [LARGE SCALE GENOMIC DNA]</scope>
    <source>
        <strain evidence="1 2">PLY_AMNH</strain>
    </source>
</reference>
<evidence type="ECO:0000313" key="1">
    <source>
        <dbReference type="EMBL" id="KAK3235273.1"/>
    </source>
</evidence>
<protein>
    <submittedName>
        <fullName evidence="1">Uncharacterized protein</fullName>
    </submittedName>
</protein>
<dbReference type="AlphaFoldDB" id="A0AAE0BES7"/>